<dbReference type="GeneID" id="54566736"/>
<protein>
    <submittedName>
        <fullName evidence="1">Uncharacterized protein</fullName>
    </submittedName>
</protein>
<dbReference type="EMBL" id="ML993606">
    <property type="protein sequence ID" value="KAF2163843.1"/>
    <property type="molecule type" value="Genomic_DNA"/>
</dbReference>
<evidence type="ECO:0000313" key="1">
    <source>
        <dbReference type="EMBL" id="KAF2163843.1"/>
    </source>
</evidence>
<accession>A0A6A6CAI5</accession>
<keyword evidence="2" id="KW-1185">Reference proteome</keyword>
<dbReference type="Proteomes" id="UP000799537">
    <property type="component" value="Unassembled WGS sequence"/>
</dbReference>
<sequence length="198" mass="22030">MVILAVKKTRTHPSREKGVGDGLVLDNESHGVVAIHDMIVLFTLNVLSLRQHLSTTSLDSSTAAFVQGISMKTKSLSSSGMNSSPGNLNFSNSLSPSLKNHNILTFKWLRRPVAFHHINNNIGANSIEYHIVDVVCAVVETMSFRLRKTMPDFRVETCFFSNDVFVLVERTTLMEEDAVASVDNTWQPATQHRCSIRT</sequence>
<gene>
    <name evidence="1" type="ORF">M409DRAFT_56958</name>
</gene>
<name>A0A6A6CAI5_ZASCE</name>
<organism evidence="1 2">
    <name type="scientific">Zasmidium cellare ATCC 36951</name>
    <dbReference type="NCBI Taxonomy" id="1080233"/>
    <lineage>
        <taxon>Eukaryota</taxon>
        <taxon>Fungi</taxon>
        <taxon>Dikarya</taxon>
        <taxon>Ascomycota</taxon>
        <taxon>Pezizomycotina</taxon>
        <taxon>Dothideomycetes</taxon>
        <taxon>Dothideomycetidae</taxon>
        <taxon>Mycosphaerellales</taxon>
        <taxon>Mycosphaerellaceae</taxon>
        <taxon>Zasmidium</taxon>
    </lineage>
</organism>
<reference evidence="1" key="1">
    <citation type="journal article" date="2020" name="Stud. Mycol.">
        <title>101 Dothideomycetes genomes: a test case for predicting lifestyles and emergence of pathogens.</title>
        <authorList>
            <person name="Haridas S."/>
            <person name="Albert R."/>
            <person name="Binder M."/>
            <person name="Bloem J."/>
            <person name="Labutti K."/>
            <person name="Salamov A."/>
            <person name="Andreopoulos B."/>
            <person name="Baker S."/>
            <person name="Barry K."/>
            <person name="Bills G."/>
            <person name="Bluhm B."/>
            <person name="Cannon C."/>
            <person name="Castanera R."/>
            <person name="Culley D."/>
            <person name="Daum C."/>
            <person name="Ezra D."/>
            <person name="Gonzalez J."/>
            <person name="Henrissat B."/>
            <person name="Kuo A."/>
            <person name="Liang C."/>
            <person name="Lipzen A."/>
            <person name="Lutzoni F."/>
            <person name="Magnuson J."/>
            <person name="Mondo S."/>
            <person name="Nolan M."/>
            <person name="Ohm R."/>
            <person name="Pangilinan J."/>
            <person name="Park H.-J."/>
            <person name="Ramirez L."/>
            <person name="Alfaro M."/>
            <person name="Sun H."/>
            <person name="Tritt A."/>
            <person name="Yoshinaga Y."/>
            <person name="Zwiers L.-H."/>
            <person name="Turgeon B."/>
            <person name="Goodwin S."/>
            <person name="Spatafora J."/>
            <person name="Crous P."/>
            <person name="Grigoriev I."/>
        </authorList>
    </citation>
    <scope>NUCLEOTIDE SEQUENCE</scope>
    <source>
        <strain evidence="1">ATCC 36951</strain>
    </source>
</reference>
<dbReference type="AlphaFoldDB" id="A0A6A6CAI5"/>
<dbReference type="RefSeq" id="XP_033664732.1">
    <property type="nucleotide sequence ID" value="XM_033813464.1"/>
</dbReference>
<evidence type="ECO:0000313" key="2">
    <source>
        <dbReference type="Proteomes" id="UP000799537"/>
    </source>
</evidence>
<proteinExistence type="predicted"/>